<keyword evidence="3" id="KW-1003">Cell membrane</keyword>
<evidence type="ECO:0000256" key="3">
    <source>
        <dbReference type="ARBA" id="ARBA00022475"/>
    </source>
</evidence>
<comment type="subcellular location">
    <subcellularLocation>
        <location evidence="1 7">Cell membrane</location>
        <topology evidence="1 7">Multi-pass membrane protein</topology>
    </subcellularLocation>
</comment>
<keyword evidence="6 7" id="KW-0472">Membrane</keyword>
<dbReference type="InterPro" id="IPR035906">
    <property type="entry name" value="MetI-like_sf"/>
</dbReference>
<feature type="transmembrane region" description="Helical" evidence="7">
    <location>
        <begin position="244"/>
        <end position="270"/>
    </location>
</feature>
<feature type="transmembrane region" description="Helical" evidence="7">
    <location>
        <begin position="143"/>
        <end position="166"/>
    </location>
</feature>
<dbReference type="PANTHER" id="PTHR43163">
    <property type="entry name" value="DIPEPTIDE TRANSPORT SYSTEM PERMEASE PROTEIN DPPB-RELATED"/>
    <property type="match status" value="1"/>
</dbReference>
<dbReference type="HOGENOM" id="CLU_036879_0_1_5"/>
<dbReference type="EMBL" id="CP001831">
    <property type="protein sequence ID" value="AEH82284.1"/>
    <property type="molecule type" value="Genomic_DNA"/>
</dbReference>
<keyword evidence="2 7" id="KW-0813">Transport</keyword>
<keyword evidence="9" id="KW-0614">Plasmid</keyword>
<geneLocation type="plasmid" evidence="9 10">
    <name>pSmeSM11c</name>
</geneLocation>
<sequence length="322" mass="35289">MEHAESRRVMADYIFRRMVSAIAVMAMVGIFVFLLIRLAPGDPAAVMAGRNATEETIAGIREQLGLNEPLPVQFIHWLWDIFRGDFGTSIFSGRPVFELLLQRLEPTISLSILTLALSVAVGVSFGILAAWRAGGLVDRLLSVFSAFGFSVPVFVIGYFLVYLLAIRGAWLPVQGYTPIEEGFGGWFSHLILPTVALSFPFMAFVARVTRASMLEVLSEDYMRTAAAKGASPYAMLFHHALKNAGVPILTVIGLSFAYLIGGVVLTETVFNIPGVGRLVVDAINNRDYPIIQSVLILTSGLYVLINLAVDLAYTLIDPRIRY</sequence>
<dbReference type="Pfam" id="PF19300">
    <property type="entry name" value="BPD_transp_1_N"/>
    <property type="match status" value="1"/>
</dbReference>
<dbReference type="PATRIC" id="fig|707241.3.peg.5140"/>
<comment type="similarity">
    <text evidence="7">Belongs to the binding-protein-dependent transport system permease family.</text>
</comment>
<keyword evidence="5 7" id="KW-1133">Transmembrane helix</keyword>
<dbReference type="InterPro" id="IPR045621">
    <property type="entry name" value="BPD_transp_1_N"/>
</dbReference>
<evidence type="ECO:0000256" key="1">
    <source>
        <dbReference type="ARBA" id="ARBA00004651"/>
    </source>
</evidence>
<feature type="transmembrane region" description="Helical" evidence="7">
    <location>
        <begin position="290"/>
        <end position="316"/>
    </location>
</feature>
<evidence type="ECO:0000256" key="4">
    <source>
        <dbReference type="ARBA" id="ARBA00022692"/>
    </source>
</evidence>
<dbReference type="PANTHER" id="PTHR43163:SF6">
    <property type="entry name" value="DIPEPTIDE TRANSPORT SYSTEM PERMEASE PROTEIN DPPB-RELATED"/>
    <property type="match status" value="1"/>
</dbReference>
<evidence type="ECO:0000256" key="6">
    <source>
        <dbReference type="ARBA" id="ARBA00023136"/>
    </source>
</evidence>
<evidence type="ECO:0000256" key="2">
    <source>
        <dbReference type="ARBA" id="ARBA00022448"/>
    </source>
</evidence>
<accession>F7XFF9</accession>
<keyword evidence="4 7" id="KW-0812">Transmembrane</keyword>
<dbReference type="InterPro" id="IPR000515">
    <property type="entry name" value="MetI-like"/>
</dbReference>
<organism evidence="9 10">
    <name type="scientific">Sinorhizobium meliloti (strain SM11)</name>
    <dbReference type="NCBI Taxonomy" id="707241"/>
    <lineage>
        <taxon>Bacteria</taxon>
        <taxon>Pseudomonadati</taxon>
        <taxon>Pseudomonadota</taxon>
        <taxon>Alphaproteobacteria</taxon>
        <taxon>Hyphomicrobiales</taxon>
        <taxon>Rhizobiaceae</taxon>
        <taxon>Sinorhizobium/Ensifer group</taxon>
        <taxon>Sinorhizobium</taxon>
    </lineage>
</organism>
<dbReference type="Gene3D" id="1.10.3720.10">
    <property type="entry name" value="MetI-like"/>
    <property type="match status" value="1"/>
</dbReference>
<protein>
    <submittedName>
        <fullName evidence="9">Peptide ABC transporter permease protein</fullName>
    </submittedName>
</protein>
<evidence type="ECO:0000256" key="7">
    <source>
        <dbReference type="RuleBase" id="RU363032"/>
    </source>
</evidence>
<dbReference type="Proteomes" id="UP000009045">
    <property type="component" value="Plasmid pSmeSM11c"/>
</dbReference>
<evidence type="ECO:0000313" key="9">
    <source>
        <dbReference type="EMBL" id="AEH82284.1"/>
    </source>
</evidence>
<feature type="domain" description="ABC transmembrane type-1" evidence="8">
    <location>
        <begin position="104"/>
        <end position="313"/>
    </location>
</feature>
<feature type="transmembrane region" description="Helical" evidence="7">
    <location>
        <begin position="186"/>
        <end position="206"/>
    </location>
</feature>
<dbReference type="AlphaFoldDB" id="F7XFF9"/>
<dbReference type="GO" id="GO:0005886">
    <property type="term" value="C:plasma membrane"/>
    <property type="evidence" value="ECO:0007669"/>
    <property type="project" value="UniProtKB-SubCell"/>
</dbReference>
<dbReference type="SUPFAM" id="SSF161098">
    <property type="entry name" value="MetI-like"/>
    <property type="match status" value="1"/>
</dbReference>
<gene>
    <name evidence="9" type="ordered locus">SM11_pC1211</name>
</gene>
<reference evidence="9 10" key="1">
    <citation type="journal article" date="2011" name="J. Biotechnol.">
        <title>The complete genome sequence of the dominant Sinorhizobium meliloti field isolate SM11 extends the S. meliloti pan-genome.</title>
        <authorList>
            <person name="Schneiker-Bekel S."/>
            <person name="Wibberg D."/>
            <person name="Bekel T."/>
            <person name="Blom J."/>
            <person name="Linke B."/>
            <person name="Neuweger H."/>
            <person name="Stiens M."/>
            <person name="Vorholter F.J."/>
            <person name="Weidner S."/>
            <person name="Goesmann A."/>
            <person name="Puhler A."/>
            <person name="Schluter A."/>
        </authorList>
    </citation>
    <scope>NUCLEOTIDE SEQUENCE [LARGE SCALE GENOMIC DNA]</scope>
    <source>
        <strain evidence="9 10">SM11</strain>
        <plasmid evidence="10">pSmeSM11c</plasmid>
    </source>
</reference>
<dbReference type="Pfam" id="PF00528">
    <property type="entry name" value="BPD_transp_1"/>
    <property type="match status" value="1"/>
</dbReference>
<dbReference type="KEGG" id="smx:SM11_pC1211"/>
<evidence type="ECO:0000256" key="5">
    <source>
        <dbReference type="ARBA" id="ARBA00022989"/>
    </source>
</evidence>
<feature type="transmembrane region" description="Helical" evidence="7">
    <location>
        <begin position="108"/>
        <end position="131"/>
    </location>
</feature>
<name>F7XFF9_SINMM</name>
<dbReference type="GO" id="GO:0071916">
    <property type="term" value="F:dipeptide transmembrane transporter activity"/>
    <property type="evidence" value="ECO:0007669"/>
    <property type="project" value="TreeGrafter"/>
</dbReference>
<evidence type="ECO:0000259" key="8">
    <source>
        <dbReference type="PROSITE" id="PS50928"/>
    </source>
</evidence>
<evidence type="ECO:0000313" key="10">
    <source>
        <dbReference type="Proteomes" id="UP000009045"/>
    </source>
</evidence>
<dbReference type="PROSITE" id="PS50928">
    <property type="entry name" value="ABC_TM1"/>
    <property type="match status" value="1"/>
</dbReference>
<feature type="transmembrane region" description="Helical" evidence="7">
    <location>
        <begin position="21"/>
        <end position="39"/>
    </location>
</feature>
<dbReference type="CDD" id="cd06261">
    <property type="entry name" value="TM_PBP2"/>
    <property type="match status" value="1"/>
</dbReference>
<proteinExistence type="inferred from homology"/>